<keyword evidence="4" id="KW-0408">Iron</keyword>
<keyword evidence="3" id="KW-0479">Metal-binding</keyword>
<dbReference type="SFLD" id="SFLDS00029">
    <property type="entry name" value="Radical_SAM"/>
    <property type="match status" value="1"/>
</dbReference>
<evidence type="ECO:0000313" key="6">
    <source>
        <dbReference type="EMBL" id="GLR14581.1"/>
    </source>
</evidence>
<dbReference type="Gene3D" id="3.20.20.70">
    <property type="entry name" value="Aldolase class I"/>
    <property type="match status" value="1"/>
</dbReference>
<accession>A0ABQ5YMP9</accession>
<comment type="cofactor">
    <cofactor evidence="1">
        <name>[4Fe-4S] cluster</name>
        <dbReference type="ChEBI" id="CHEBI:49883"/>
    </cofactor>
</comment>
<evidence type="ECO:0000256" key="2">
    <source>
        <dbReference type="ARBA" id="ARBA00022691"/>
    </source>
</evidence>
<organism evidence="6 7">
    <name type="scientific">Chitinimonas prasina</name>
    <dbReference type="NCBI Taxonomy" id="1434937"/>
    <lineage>
        <taxon>Bacteria</taxon>
        <taxon>Pseudomonadati</taxon>
        <taxon>Pseudomonadota</taxon>
        <taxon>Betaproteobacteria</taxon>
        <taxon>Neisseriales</taxon>
        <taxon>Chitinibacteraceae</taxon>
        <taxon>Chitinimonas</taxon>
    </lineage>
</organism>
<evidence type="ECO:0000256" key="5">
    <source>
        <dbReference type="ARBA" id="ARBA00023014"/>
    </source>
</evidence>
<evidence type="ECO:0000256" key="1">
    <source>
        <dbReference type="ARBA" id="ARBA00001966"/>
    </source>
</evidence>
<dbReference type="RefSeq" id="WP_284197658.1">
    <property type="nucleotide sequence ID" value="NZ_BSOG01000005.1"/>
</dbReference>
<dbReference type="InterPro" id="IPR013785">
    <property type="entry name" value="Aldolase_TIM"/>
</dbReference>
<protein>
    <recommendedName>
        <fullName evidence="8">Radical SAM protein</fullName>
    </recommendedName>
</protein>
<evidence type="ECO:0000256" key="3">
    <source>
        <dbReference type="ARBA" id="ARBA00022723"/>
    </source>
</evidence>
<keyword evidence="5" id="KW-0411">Iron-sulfur</keyword>
<keyword evidence="7" id="KW-1185">Reference proteome</keyword>
<keyword evidence="2" id="KW-0949">S-adenosyl-L-methionine</keyword>
<proteinExistence type="predicted"/>
<dbReference type="InterPro" id="IPR058240">
    <property type="entry name" value="rSAM_sf"/>
</dbReference>
<dbReference type="Proteomes" id="UP001156706">
    <property type="component" value="Unassembled WGS sequence"/>
</dbReference>
<dbReference type="SUPFAM" id="SSF102114">
    <property type="entry name" value="Radical SAM enzymes"/>
    <property type="match status" value="1"/>
</dbReference>
<dbReference type="EMBL" id="BSOG01000005">
    <property type="protein sequence ID" value="GLR14581.1"/>
    <property type="molecule type" value="Genomic_DNA"/>
</dbReference>
<evidence type="ECO:0000256" key="4">
    <source>
        <dbReference type="ARBA" id="ARBA00023004"/>
    </source>
</evidence>
<reference evidence="7" key="1">
    <citation type="journal article" date="2019" name="Int. J. Syst. Evol. Microbiol.">
        <title>The Global Catalogue of Microorganisms (GCM) 10K type strain sequencing project: providing services to taxonomists for standard genome sequencing and annotation.</title>
        <authorList>
            <consortium name="The Broad Institute Genomics Platform"/>
            <consortium name="The Broad Institute Genome Sequencing Center for Infectious Disease"/>
            <person name="Wu L."/>
            <person name="Ma J."/>
        </authorList>
    </citation>
    <scope>NUCLEOTIDE SEQUENCE [LARGE SCALE GENOMIC DNA]</scope>
    <source>
        <strain evidence="7">NBRC 110044</strain>
    </source>
</reference>
<sequence>MSESILKPLVPLAVTDHRRDILGFKYIYPVVSRRAGGVSVGINLNPNNACNWRCVYCQVPELVRGNAPVLDLVQLADELDAMLEEIVHGDFMQRSVPEEARRLNDLALSGNGEPTSSKQFGEVVDLLGDAMLRFGLLGQIKLVLITNGSQMYKPAVQAALARMAALGGEVWFKFDRAPVDGYSEVNQIALSEAQVVRHMKAATAHCPTWLQTCMFATDGLPPSEDEQQAWLDLVLSACAEGANLEGVLLYGLARPSTQPEAPRLSRLPEAWMQAFADRIAALGLSVKLSL</sequence>
<gene>
    <name evidence="6" type="ORF">GCM10007907_33710</name>
</gene>
<comment type="caution">
    <text evidence="6">The sequence shown here is derived from an EMBL/GenBank/DDBJ whole genome shotgun (WGS) entry which is preliminary data.</text>
</comment>
<name>A0ABQ5YMP9_9NEIS</name>
<evidence type="ECO:0000313" key="7">
    <source>
        <dbReference type="Proteomes" id="UP001156706"/>
    </source>
</evidence>
<evidence type="ECO:0008006" key="8">
    <source>
        <dbReference type="Google" id="ProtNLM"/>
    </source>
</evidence>
<dbReference type="InterPro" id="IPR007197">
    <property type="entry name" value="rSAM"/>
</dbReference>